<dbReference type="AlphaFoldDB" id="A0A5P6VTX0"/>
<accession>A0A5P6VTX0</accession>
<dbReference type="SUPFAM" id="SSF64518">
    <property type="entry name" value="Phase 1 flagellin"/>
    <property type="match status" value="1"/>
</dbReference>
<dbReference type="EMBL" id="CP043028">
    <property type="protein sequence ID" value="QFJ56165.1"/>
    <property type="molecule type" value="Genomic_DNA"/>
</dbReference>
<dbReference type="Gene3D" id="1.20.1330.10">
    <property type="entry name" value="f41 fragment of flagellin, N-terminal domain"/>
    <property type="match status" value="1"/>
</dbReference>
<dbReference type="Pfam" id="PF00700">
    <property type="entry name" value="Flagellin_C"/>
    <property type="match status" value="1"/>
</dbReference>
<evidence type="ECO:0000256" key="3">
    <source>
        <dbReference type="ARBA" id="ARBA00023143"/>
    </source>
</evidence>
<dbReference type="KEGG" id="pxv:FXF36_01530"/>
<dbReference type="InterPro" id="IPR046358">
    <property type="entry name" value="Flagellin_C"/>
</dbReference>
<gene>
    <name evidence="5" type="ORF">FXF36_01530</name>
</gene>
<sequence length="339" mass="35872">MTTFEITKNLGEGEVSTWKLGSDGKITMNQFKQRATNSSSANNIAAGDTIITNGEVTTAVVGDYIPTKLADVSKAIGALSADTNGGTIKVTISDIDGNNKVTYTVVENSDMEQPSENYLTRGSIVGLLKEGQRVEFKNGADTVKYTVAGVDSEDENNISTQHAYALMAEELQKASSVGTDTEAKVTNNNDGTFLIKQGTVSYASSLTFNLHVGADADMTNKINVEINTMNAAFLGIKGLNVADETGISATYAIDGISDALARVSAQRSLLGAVQNRLEHSIANLDNVVENSTAAESRIRDTDMADAMVTYSKNNILAQAGQSMLAQANQSTQGVMSILQ</sequence>
<dbReference type="InterPro" id="IPR001492">
    <property type="entry name" value="Flagellin"/>
</dbReference>
<reference evidence="6" key="1">
    <citation type="submission" date="2019-08" db="EMBL/GenBank/DDBJ databases">
        <title>Complete Genome Sequence of the Polysaccharide-Degrading Rumen Bacterium Pseudobutyrivibrio xylanivorans MA3014.</title>
        <authorList>
            <person name="Palevich N."/>
            <person name="Maclean P.H."/>
            <person name="Kelly W.J."/>
            <person name="Leahy S.C."/>
            <person name="Rakonjac J."/>
            <person name="Attwood G.T."/>
        </authorList>
    </citation>
    <scope>NUCLEOTIDE SEQUENCE [LARGE SCALE GENOMIC DNA]</scope>
    <source>
        <strain evidence="6">MA3014</strain>
    </source>
</reference>
<keyword evidence="5" id="KW-0282">Flagellum</keyword>
<evidence type="ECO:0000313" key="6">
    <source>
        <dbReference type="Proteomes" id="UP000327030"/>
    </source>
</evidence>
<name>A0A5P6VTX0_PSEXY</name>
<keyword evidence="3" id="KW-0975">Bacterial flagellum</keyword>
<dbReference type="GO" id="GO:0009288">
    <property type="term" value="C:bacterial-type flagellum"/>
    <property type="evidence" value="ECO:0007669"/>
    <property type="project" value="UniProtKB-SubCell"/>
</dbReference>
<keyword evidence="5" id="KW-0966">Cell projection</keyword>
<comment type="similarity">
    <text evidence="2">Belongs to the bacterial flagellin family.</text>
</comment>
<comment type="subcellular location">
    <subcellularLocation>
        <location evidence="1">Bacterial flagellum</location>
    </subcellularLocation>
</comment>
<keyword evidence="5" id="KW-0969">Cilium</keyword>
<organism evidence="5 6">
    <name type="scientific">Pseudobutyrivibrio xylanivorans</name>
    <dbReference type="NCBI Taxonomy" id="185007"/>
    <lineage>
        <taxon>Bacteria</taxon>
        <taxon>Bacillati</taxon>
        <taxon>Bacillota</taxon>
        <taxon>Clostridia</taxon>
        <taxon>Lachnospirales</taxon>
        <taxon>Lachnospiraceae</taxon>
        <taxon>Pseudobutyrivibrio</taxon>
    </lineage>
</organism>
<proteinExistence type="inferred from homology"/>
<dbReference type="Gene3D" id="6.10.10.10">
    <property type="entry name" value="Flagellar export chaperone, C-terminal domain"/>
    <property type="match status" value="1"/>
</dbReference>
<evidence type="ECO:0000256" key="2">
    <source>
        <dbReference type="ARBA" id="ARBA00005709"/>
    </source>
</evidence>
<dbReference type="InterPro" id="IPR042187">
    <property type="entry name" value="Flagellin_C_sub2"/>
</dbReference>
<dbReference type="Proteomes" id="UP000327030">
    <property type="component" value="Chromosome 1"/>
</dbReference>
<dbReference type="PANTHER" id="PTHR42792:SF2">
    <property type="entry name" value="FLAGELLIN"/>
    <property type="match status" value="1"/>
</dbReference>
<feature type="domain" description="Flagellin C-terminal" evidence="4">
    <location>
        <begin position="253"/>
        <end position="338"/>
    </location>
</feature>
<evidence type="ECO:0000256" key="1">
    <source>
        <dbReference type="ARBA" id="ARBA00004365"/>
    </source>
</evidence>
<dbReference type="OrthoDB" id="9796789at2"/>
<dbReference type="GO" id="GO:0005198">
    <property type="term" value="F:structural molecule activity"/>
    <property type="evidence" value="ECO:0007669"/>
    <property type="project" value="InterPro"/>
</dbReference>
<protein>
    <submittedName>
        <fullName evidence="5">Flagellar hook protein</fullName>
    </submittedName>
</protein>
<evidence type="ECO:0000259" key="4">
    <source>
        <dbReference type="Pfam" id="PF00700"/>
    </source>
</evidence>
<evidence type="ECO:0000313" key="5">
    <source>
        <dbReference type="EMBL" id="QFJ56165.1"/>
    </source>
</evidence>
<dbReference type="PANTHER" id="PTHR42792">
    <property type="entry name" value="FLAGELLIN"/>
    <property type="match status" value="1"/>
</dbReference>